<dbReference type="Proteomes" id="UP000734854">
    <property type="component" value="Unassembled WGS sequence"/>
</dbReference>
<protein>
    <recommendedName>
        <fullName evidence="5">Beta-glucosidase</fullName>
    </recommendedName>
</protein>
<dbReference type="AlphaFoldDB" id="A0A8J5FIB0"/>
<evidence type="ECO:0008006" key="5">
    <source>
        <dbReference type="Google" id="ProtNLM"/>
    </source>
</evidence>
<reference evidence="3 4" key="1">
    <citation type="submission" date="2020-08" db="EMBL/GenBank/DDBJ databases">
        <title>Plant Genome Project.</title>
        <authorList>
            <person name="Zhang R.-G."/>
        </authorList>
    </citation>
    <scope>NUCLEOTIDE SEQUENCE [LARGE SCALE GENOMIC DNA]</scope>
    <source>
        <tissue evidence="3">Rhizome</tissue>
    </source>
</reference>
<dbReference type="Pfam" id="PF00232">
    <property type="entry name" value="Glyco_hydro_1"/>
    <property type="match status" value="1"/>
</dbReference>
<dbReference type="InterPro" id="IPR001360">
    <property type="entry name" value="Glyco_hydro_1"/>
</dbReference>
<evidence type="ECO:0000313" key="3">
    <source>
        <dbReference type="EMBL" id="KAG6487345.1"/>
    </source>
</evidence>
<dbReference type="SUPFAM" id="SSF51445">
    <property type="entry name" value="(Trans)glycosidases"/>
    <property type="match status" value="1"/>
</dbReference>
<evidence type="ECO:0000256" key="2">
    <source>
        <dbReference type="RuleBase" id="RU003690"/>
    </source>
</evidence>
<accession>A0A8J5FIB0</accession>
<sequence length="140" mass="15496">MIFISTHAQAPLYKRTSTCLVVLSLRCLLGMDFQRSPFCFFSFIVFFLLLSFESSQASNAGHGLSRESFPEGFVFGTAASAYQVEGMALKGGRGPSIWDAFVRIPNTIAGNATADVTVDEYHHYKVILSLVHFPPFFSQL</sequence>
<dbReference type="EMBL" id="JACMSC010000015">
    <property type="protein sequence ID" value="KAG6487345.1"/>
    <property type="molecule type" value="Genomic_DNA"/>
</dbReference>
<organism evidence="3 4">
    <name type="scientific">Zingiber officinale</name>
    <name type="common">Ginger</name>
    <name type="synonym">Amomum zingiber</name>
    <dbReference type="NCBI Taxonomy" id="94328"/>
    <lineage>
        <taxon>Eukaryota</taxon>
        <taxon>Viridiplantae</taxon>
        <taxon>Streptophyta</taxon>
        <taxon>Embryophyta</taxon>
        <taxon>Tracheophyta</taxon>
        <taxon>Spermatophyta</taxon>
        <taxon>Magnoliopsida</taxon>
        <taxon>Liliopsida</taxon>
        <taxon>Zingiberales</taxon>
        <taxon>Zingiberaceae</taxon>
        <taxon>Zingiber</taxon>
    </lineage>
</organism>
<comment type="similarity">
    <text evidence="1 2">Belongs to the glycosyl hydrolase 1 family.</text>
</comment>
<dbReference type="PANTHER" id="PTHR10353">
    <property type="entry name" value="GLYCOSYL HYDROLASE"/>
    <property type="match status" value="1"/>
</dbReference>
<proteinExistence type="inferred from homology"/>
<evidence type="ECO:0000256" key="1">
    <source>
        <dbReference type="ARBA" id="ARBA00010838"/>
    </source>
</evidence>
<dbReference type="Gene3D" id="3.20.20.80">
    <property type="entry name" value="Glycosidases"/>
    <property type="match status" value="1"/>
</dbReference>
<dbReference type="GO" id="GO:0005975">
    <property type="term" value="P:carbohydrate metabolic process"/>
    <property type="evidence" value="ECO:0007669"/>
    <property type="project" value="InterPro"/>
</dbReference>
<comment type="caution">
    <text evidence="3">The sequence shown here is derived from an EMBL/GenBank/DDBJ whole genome shotgun (WGS) entry which is preliminary data.</text>
</comment>
<evidence type="ECO:0000313" key="4">
    <source>
        <dbReference type="Proteomes" id="UP000734854"/>
    </source>
</evidence>
<gene>
    <name evidence="3" type="ORF">ZIOFF_055931</name>
</gene>
<dbReference type="PANTHER" id="PTHR10353:SF28">
    <property type="entry name" value="BETA-GLUCOSIDASE 44"/>
    <property type="match status" value="1"/>
</dbReference>
<dbReference type="GO" id="GO:0008422">
    <property type="term" value="F:beta-glucosidase activity"/>
    <property type="evidence" value="ECO:0007669"/>
    <property type="project" value="TreeGrafter"/>
</dbReference>
<name>A0A8J5FIB0_ZINOF</name>
<dbReference type="InterPro" id="IPR017853">
    <property type="entry name" value="GH"/>
</dbReference>
<keyword evidence="4" id="KW-1185">Reference proteome</keyword>